<dbReference type="PANTHER" id="PTHR35271:SF1">
    <property type="entry name" value="ABC TRANSPORTER, SUBSTRATE-BINDING LIPOPROTEIN"/>
    <property type="match status" value="1"/>
</dbReference>
<sequence>MNNNVIEGTTIKRKYINKLTMLAKIIVVGVFIYGLALLASSLPSILANELTATNIGNEIHLVTTDDDRWRLGYVESETFSAYPETLVAIIRGLNEQGWLDLLSTEGLDEGLARVLATNNSSEIWKWLSSNDVSTKLSFVDTAFYNLRENDSDRENIIERVQNTRDLDLLITMGAAAGHLLSTTEHNTNTLVFAASNAVRSGIIDSVEDSGQDYLWAHMDEHRFERQVKAFYDIFEFETLGIVYEDSPAARVYSAIDELEALAEEKGFNIISKHVTEPLQADEFPTYYEQVSKAYEELAGKVDAFYLSIASIESDRLPVLLHPFYEYKVPVFSQMGSIEVEHGALITVSVMDYTNIGRFGADTIIKCLEGELPRNLEQTYQSAPQINLNVEVAKMIDYKLPFELVIVVDRAYQYIKR</sequence>
<dbReference type="Gene3D" id="3.40.50.2300">
    <property type="match status" value="2"/>
</dbReference>
<comment type="caution">
    <text evidence="2">The sequence shown here is derived from an EMBL/GenBank/DDBJ whole genome shotgun (WGS) entry which is preliminary data.</text>
</comment>
<dbReference type="Pfam" id="PF04392">
    <property type="entry name" value="ABC_sub_bind"/>
    <property type="match status" value="1"/>
</dbReference>
<dbReference type="EMBL" id="MIJE01000022">
    <property type="protein sequence ID" value="OEF97132.1"/>
    <property type="molecule type" value="Genomic_DNA"/>
</dbReference>
<dbReference type="Proteomes" id="UP000094296">
    <property type="component" value="Unassembled WGS sequence"/>
</dbReference>
<keyword evidence="3" id="KW-1185">Reference proteome</keyword>
<evidence type="ECO:0000313" key="3">
    <source>
        <dbReference type="Proteomes" id="UP000094296"/>
    </source>
</evidence>
<evidence type="ECO:0000313" key="2">
    <source>
        <dbReference type="EMBL" id="OEF97132.1"/>
    </source>
</evidence>
<keyword evidence="1" id="KW-1133">Transmembrane helix</keyword>
<organism evidence="2 3">
    <name type="scientific">Desulfuribacillus alkaliarsenatis</name>
    <dbReference type="NCBI Taxonomy" id="766136"/>
    <lineage>
        <taxon>Bacteria</taxon>
        <taxon>Bacillati</taxon>
        <taxon>Bacillota</taxon>
        <taxon>Desulfuribacillia</taxon>
        <taxon>Desulfuribacillales</taxon>
        <taxon>Desulfuribacillaceae</taxon>
        <taxon>Desulfuribacillus</taxon>
    </lineage>
</organism>
<dbReference type="STRING" id="766136.BHF68_05925"/>
<dbReference type="OrthoDB" id="9776955at2"/>
<dbReference type="PANTHER" id="PTHR35271">
    <property type="entry name" value="ABC TRANSPORTER, SUBSTRATE-BINDING LIPOPROTEIN-RELATED"/>
    <property type="match status" value="1"/>
</dbReference>
<dbReference type="RefSeq" id="WP_069643178.1">
    <property type="nucleotide sequence ID" value="NZ_MIJE01000022.1"/>
</dbReference>
<name>A0A1E5G3H2_9FIRM</name>
<gene>
    <name evidence="2" type="ORF">BHF68_05925</name>
</gene>
<accession>A0A1E5G3H2</accession>
<evidence type="ECO:0008006" key="4">
    <source>
        <dbReference type="Google" id="ProtNLM"/>
    </source>
</evidence>
<evidence type="ECO:0000256" key="1">
    <source>
        <dbReference type="SAM" id="Phobius"/>
    </source>
</evidence>
<reference evidence="2 3" key="1">
    <citation type="submission" date="2016-09" db="EMBL/GenBank/DDBJ databases">
        <title>Draft genome sequence for the type strain of Desulfuribacillus alkaliarsenatis AHT28, an obligately anaerobic, sulfidogenic bacterium isolated from Russian soda lake sediments.</title>
        <authorList>
            <person name="Abin C.A."/>
            <person name="Hollibaugh J.T."/>
        </authorList>
    </citation>
    <scope>NUCLEOTIDE SEQUENCE [LARGE SCALE GENOMIC DNA]</scope>
    <source>
        <strain evidence="2 3">AHT28</strain>
    </source>
</reference>
<dbReference type="InterPro" id="IPR007487">
    <property type="entry name" value="ABC_transpt-TYRBP-like"/>
</dbReference>
<feature type="transmembrane region" description="Helical" evidence="1">
    <location>
        <begin position="21"/>
        <end position="42"/>
    </location>
</feature>
<proteinExistence type="predicted"/>
<dbReference type="AlphaFoldDB" id="A0A1E5G3H2"/>
<protein>
    <recommendedName>
        <fullName evidence="4">ABC transporter substrate-binding protein</fullName>
    </recommendedName>
</protein>
<keyword evidence="1" id="KW-0472">Membrane</keyword>
<keyword evidence="1" id="KW-0812">Transmembrane</keyword>